<evidence type="ECO:0000313" key="2">
    <source>
        <dbReference type="Proteomes" id="UP000887159"/>
    </source>
</evidence>
<comment type="caution">
    <text evidence="1">The sequence shown here is derived from an EMBL/GenBank/DDBJ whole genome shotgun (WGS) entry which is preliminary data.</text>
</comment>
<protein>
    <submittedName>
        <fullName evidence="1">Uncharacterized protein</fullName>
    </submittedName>
</protein>
<gene>
    <name evidence="1" type="primary">X975_19101</name>
    <name evidence="1" type="ORF">TNCV_2183121</name>
</gene>
<dbReference type="EMBL" id="BMAU01021361">
    <property type="protein sequence ID" value="GFY23051.1"/>
    <property type="molecule type" value="Genomic_DNA"/>
</dbReference>
<dbReference type="AlphaFoldDB" id="A0A8X6VV90"/>
<name>A0A8X6VV90_TRICX</name>
<organism evidence="1 2">
    <name type="scientific">Trichonephila clavipes</name>
    <name type="common">Golden silk orbweaver</name>
    <name type="synonym">Nephila clavipes</name>
    <dbReference type="NCBI Taxonomy" id="2585209"/>
    <lineage>
        <taxon>Eukaryota</taxon>
        <taxon>Metazoa</taxon>
        <taxon>Ecdysozoa</taxon>
        <taxon>Arthropoda</taxon>
        <taxon>Chelicerata</taxon>
        <taxon>Arachnida</taxon>
        <taxon>Araneae</taxon>
        <taxon>Araneomorphae</taxon>
        <taxon>Entelegynae</taxon>
        <taxon>Araneoidea</taxon>
        <taxon>Nephilidae</taxon>
        <taxon>Trichonephila</taxon>
    </lineage>
</organism>
<proteinExistence type="predicted"/>
<keyword evidence="2" id="KW-1185">Reference proteome</keyword>
<dbReference type="Proteomes" id="UP000887159">
    <property type="component" value="Unassembled WGS sequence"/>
</dbReference>
<reference evidence="1" key="1">
    <citation type="submission" date="2020-08" db="EMBL/GenBank/DDBJ databases">
        <title>Multicomponent nature underlies the extraordinary mechanical properties of spider dragline silk.</title>
        <authorList>
            <person name="Kono N."/>
            <person name="Nakamura H."/>
            <person name="Mori M."/>
            <person name="Yoshida Y."/>
            <person name="Ohtoshi R."/>
            <person name="Malay A.D."/>
            <person name="Moran D.A.P."/>
            <person name="Tomita M."/>
            <person name="Numata K."/>
            <person name="Arakawa K."/>
        </authorList>
    </citation>
    <scope>NUCLEOTIDE SEQUENCE</scope>
</reference>
<sequence>MSSEIPLGLSLIKDPHLLPPHLKITVKSKTSFISPLQLVSQDLMAKLKNKIPPSFLCCQNFLSTIPRNEQSDALRQDAKKQIYKVQDENRRTYNLRRRQAHKYQLHDLVAIKRTQFGPGLKLKQKYLGPYKVTKVKHNDTYDVEKCEFVDGPSKTSTCAEFMKLWSNQTNST</sequence>
<accession>A0A8X6VV90</accession>
<evidence type="ECO:0000313" key="1">
    <source>
        <dbReference type="EMBL" id="GFY23051.1"/>
    </source>
</evidence>